<feature type="region of interest" description="Disordered" evidence="1">
    <location>
        <begin position="306"/>
        <end position="326"/>
    </location>
</feature>
<evidence type="ECO:0000256" key="1">
    <source>
        <dbReference type="SAM" id="MobiDB-lite"/>
    </source>
</evidence>
<feature type="compositionally biased region" description="Gly residues" evidence="1">
    <location>
        <begin position="401"/>
        <end position="413"/>
    </location>
</feature>
<proteinExistence type="predicted"/>
<dbReference type="Proteomes" id="UP000228596">
    <property type="component" value="Unassembled WGS sequence"/>
</dbReference>
<evidence type="ECO:0000313" key="2">
    <source>
        <dbReference type="EMBL" id="PIT97428.1"/>
    </source>
</evidence>
<sequence>MDLHHHTLKKGFMQEVLDPLNAYDDPEGYRWALRNKYGAHEYALPEEGIMRAQREGEQISKDLLTTADNAVIWLISSKELRTQETNNIIYNEIKDKARNDPDYAGTQLFNMFKYKTLDNVLRAVNQQGGRIVIANQEDVPVMGFNARWDMDKNTEILKERYGGDEGAMLRDWLEDYYLQDEVGARPYEVADGFKVFIRQKQEEFARLFPNRPLVIGAIGHSWEIDAAIVGLIGETFSRAQIDKMGGMIGIMEGAKIVIGTDAEGNKINYLQYRDKRYPLNLEVEEYEYNPNERYIYYGKQVEPPKAIRQRQEGTRENGRQRERGQIEFGTESEALRALISFVYPNEPDMDEGDFLTAFGCRSSQELARVNEASDVIELTDNILNGNQALRPNPEPTIGYPRGRGGGRGGGRHR</sequence>
<name>A0A2M6WXA8_9BACT</name>
<accession>A0A2M6WXA8</accession>
<feature type="region of interest" description="Disordered" evidence="1">
    <location>
        <begin position="386"/>
        <end position="413"/>
    </location>
</feature>
<dbReference type="AlphaFoldDB" id="A0A2M6WXA8"/>
<gene>
    <name evidence="2" type="ORF">COT77_01590</name>
</gene>
<reference evidence="3" key="1">
    <citation type="submission" date="2017-09" db="EMBL/GenBank/DDBJ databases">
        <title>Depth-based differentiation of microbial function through sediment-hosted aquifers and enrichment of novel symbionts in the deep terrestrial subsurface.</title>
        <authorList>
            <person name="Probst A.J."/>
            <person name="Ladd B."/>
            <person name="Jarett J.K."/>
            <person name="Geller-Mcgrath D.E."/>
            <person name="Sieber C.M.K."/>
            <person name="Emerson J.B."/>
            <person name="Anantharaman K."/>
            <person name="Thomas B.C."/>
            <person name="Malmstrom R."/>
            <person name="Stieglmeier M."/>
            <person name="Klingl A."/>
            <person name="Woyke T."/>
            <person name="Ryan C.M."/>
            <person name="Banfield J.F."/>
        </authorList>
    </citation>
    <scope>NUCLEOTIDE SEQUENCE [LARGE SCALE GENOMIC DNA]</scope>
</reference>
<evidence type="ECO:0000313" key="3">
    <source>
        <dbReference type="Proteomes" id="UP000228596"/>
    </source>
</evidence>
<feature type="compositionally biased region" description="Basic and acidic residues" evidence="1">
    <location>
        <begin position="309"/>
        <end position="325"/>
    </location>
</feature>
<comment type="caution">
    <text evidence="2">The sequence shown here is derived from an EMBL/GenBank/DDBJ whole genome shotgun (WGS) entry which is preliminary data.</text>
</comment>
<dbReference type="EMBL" id="PEZV01000011">
    <property type="protein sequence ID" value="PIT97428.1"/>
    <property type="molecule type" value="Genomic_DNA"/>
</dbReference>
<organism evidence="2 3">
    <name type="scientific">Candidatus Berkelbacteria bacterium CG10_big_fil_rev_8_21_14_0_10_41_12</name>
    <dbReference type="NCBI Taxonomy" id="1974513"/>
    <lineage>
        <taxon>Bacteria</taxon>
        <taxon>Candidatus Berkelbacteria</taxon>
    </lineage>
</organism>
<protein>
    <submittedName>
        <fullName evidence="2">Uncharacterized protein</fullName>
    </submittedName>
</protein>